<evidence type="ECO:0000313" key="2">
    <source>
        <dbReference type="EMBL" id="DAA02375.1"/>
    </source>
</evidence>
<proteinExistence type="predicted"/>
<protein>
    <submittedName>
        <fullName evidence="2">HDC05227</fullName>
    </submittedName>
</protein>
<dbReference type="AlphaFoldDB" id="Q6IGT9"/>
<feature type="compositionally biased region" description="Basic and acidic residues" evidence="1">
    <location>
        <begin position="18"/>
        <end position="27"/>
    </location>
</feature>
<reference evidence="2" key="1">
    <citation type="journal article" date="2003" name="Genome Biol.">
        <title>An integrated gene annotation and transcriptional profiling approach towards the full gene content of the Drosophila genome.</title>
        <authorList>
            <person name="Hild M."/>
            <person name="Beckmann B."/>
            <person name="Haas S.A."/>
            <person name="Koch B."/>
            <person name="Solovyev V."/>
            <person name="Busold C."/>
            <person name="Fellenberg K."/>
            <person name="Boutros M."/>
            <person name="Vingron M."/>
            <person name="Sauer F."/>
            <person name="Hoheisel J.D."/>
            <person name="Paro R."/>
        </authorList>
    </citation>
    <scope>NUCLEOTIDE SEQUENCE</scope>
</reference>
<gene>
    <name evidence="2" type="ORF">HDC05227</name>
</gene>
<dbReference type="EMBL" id="BK003677">
    <property type="protein sequence ID" value="DAA02375.1"/>
    <property type="molecule type" value="Genomic_DNA"/>
</dbReference>
<feature type="region of interest" description="Disordered" evidence="1">
    <location>
        <begin position="1"/>
        <end position="27"/>
    </location>
</feature>
<accession>Q6IGT9</accession>
<organism evidence="2">
    <name type="scientific">Drosophila melanogaster</name>
    <name type="common">Fruit fly</name>
    <dbReference type="NCBI Taxonomy" id="7227"/>
    <lineage>
        <taxon>Eukaryota</taxon>
        <taxon>Metazoa</taxon>
        <taxon>Ecdysozoa</taxon>
        <taxon>Arthropoda</taxon>
        <taxon>Hexapoda</taxon>
        <taxon>Insecta</taxon>
        <taxon>Pterygota</taxon>
        <taxon>Neoptera</taxon>
        <taxon>Endopterygota</taxon>
        <taxon>Diptera</taxon>
        <taxon>Brachycera</taxon>
        <taxon>Muscomorpha</taxon>
        <taxon>Ephydroidea</taxon>
        <taxon>Drosophilidae</taxon>
        <taxon>Drosophila</taxon>
        <taxon>Sophophora</taxon>
    </lineage>
</organism>
<evidence type="ECO:0000256" key="1">
    <source>
        <dbReference type="SAM" id="MobiDB-lite"/>
    </source>
</evidence>
<feature type="region of interest" description="Disordered" evidence="1">
    <location>
        <begin position="64"/>
        <end position="106"/>
    </location>
</feature>
<name>Q6IGT9_DROME</name>
<sequence length="106" mass="12278">MTALHIATHAQQRTLFGKQDDMSEEPKMHDYRSTKDYFEAHKDARCICREFPINFNLGKNRMMSAVERTADTQKTSDKDTGDRNDKDDEDDEDDKVCRLTGNEAKC</sequence>
<feature type="compositionally biased region" description="Basic and acidic residues" evidence="1">
    <location>
        <begin position="68"/>
        <end position="86"/>
    </location>
</feature>